<protein>
    <recommendedName>
        <fullName evidence="1">Calcineurin-like phosphoesterase domain-containing protein</fullName>
    </recommendedName>
</protein>
<organism evidence="2">
    <name type="scientific">viral metagenome</name>
    <dbReference type="NCBI Taxonomy" id="1070528"/>
    <lineage>
        <taxon>unclassified sequences</taxon>
        <taxon>metagenomes</taxon>
        <taxon>organismal metagenomes</taxon>
    </lineage>
</organism>
<evidence type="ECO:0000313" key="2">
    <source>
        <dbReference type="EMBL" id="QHT75821.1"/>
    </source>
</evidence>
<dbReference type="PANTHER" id="PTHR37844:SF1">
    <property type="entry name" value="CALCINEURIN-LIKE PHOSPHOESTERASE DOMAIN-CONTAINING PROTEIN"/>
    <property type="match status" value="1"/>
</dbReference>
<sequence length="251" mass="29905">MIIRYFSDLHLEFIDDISFFISKIKKGNNEEVCVCAGDIGNPYEPHYDIFMQFLSNNFTQSFIITGNHEYYNKKKSISEINYFLQTYFSKFNNITFLNNNFVYYNNYCFIGTTLWTNVSDFSEKINDAYSIKDYIENIEKYNENYRKSVEFLQNSLENNKNCVVITHHLPSYLLVDNKFKKPNMEGVNQWFYSNLDNLINDYKSKIKCWIYGHTHIPSHYLISDIPFICNPIGYPCENKYHDFTCTFKTPT</sequence>
<dbReference type="InterPro" id="IPR029052">
    <property type="entry name" value="Metallo-depent_PP-like"/>
</dbReference>
<dbReference type="Gene3D" id="3.60.21.10">
    <property type="match status" value="1"/>
</dbReference>
<accession>A0A6C0H5I3</accession>
<name>A0A6C0H5I3_9ZZZZ</name>
<feature type="domain" description="Calcineurin-like phosphoesterase" evidence="1">
    <location>
        <begin position="6"/>
        <end position="217"/>
    </location>
</feature>
<dbReference type="SUPFAM" id="SSF56300">
    <property type="entry name" value="Metallo-dependent phosphatases"/>
    <property type="match status" value="1"/>
</dbReference>
<dbReference type="GO" id="GO:0016787">
    <property type="term" value="F:hydrolase activity"/>
    <property type="evidence" value="ECO:0007669"/>
    <property type="project" value="InterPro"/>
</dbReference>
<dbReference type="PANTHER" id="PTHR37844">
    <property type="entry name" value="SER/THR PROTEIN PHOSPHATASE SUPERFAMILY (AFU_ORTHOLOGUE AFUA_1G14840)"/>
    <property type="match status" value="1"/>
</dbReference>
<dbReference type="AlphaFoldDB" id="A0A6C0H5I3"/>
<evidence type="ECO:0000259" key="1">
    <source>
        <dbReference type="Pfam" id="PF00149"/>
    </source>
</evidence>
<dbReference type="Pfam" id="PF00149">
    <property type="entry name" value="Metallophos"/>
    <property type="match status" value="1"/>
</dbReference>
<dbReference type="EMBL" id="MN739882">
    <property type="protein sequence ID" value="QHT75821.1"/>
    <property type="molecule type" value="Genomic_DNA"/>
</dbReference>
<proteinExistence type="predicted"/>
<reference evidence="2" key="1">
    <citation type="journal article" date="2020" name="Nature">
        <title>Giant virus diversity and host interactions through global metagenomics.</title>
        <authorList>
            <person name="Schulz F."/>
            <person name="Roux S."/>
            <person name="Paez-Espino D."/>
            <person name="Jungbluth S."/>
            <person name="Walsh D.A."/>
            <person name="Denef V.J."/>
            <person name="McMahon K.D."/>
            <person name="Konstantinidis K.T."/>
            <person name="Eloe-Fadrosh E.A."/>
            <person name="Kyrpides N.C."/>
            <person name="Woyke T."/>
        </authorList>
    </citation>
    <scope>NUCLEOTIDE SEQUENCE</scope>
    <source>
        <strain evidence="2">GVMAG-M-3300023179-71</strain>
    </source>
</reference>
<dbReference type="InterPro" id="IPR004843">
    <property type="entry name" value="Calcineurin-like_PHP"/>
</dbReference>